<keyword evidence="6" id="KW-0028">Amino-acid biosynthesis</keyword>
<feature type="binding site" evidence="6">
    <location>
        <begin position="319"/>
        <end position="322"/>
    </location>
    <ligand>
        <name>pyridoxal 5'-phosphate</name>
        <dbReference type="ChEBI" id="CHEBI:597326"/>
    </ligand>
</feature>
<dbReference type="PANTHER" id="PTHR43727">
    <property type="entry name" value="DIAMINOPIMELATE DECARBOXYLASE"/>
    <property type="match status" value="1"/>
</dbReference>
<feature type="domain" description="Orn/DAP/Arg decarboxylase 2 N-terminal" evidence="10">
    <location>
        <begin position="73"/>
        <end position="325"/>
    </location>
</feature>
<evidence type="ECO:0000259" key="10">
    <source>
        <dbReference type="Pfam" id="PF02784"/>
    </source>
</evidence>
<dbReference type="NCBIfam" id="TIGR01048">
    <property type="entry name" value="lysA"/>
    <property type="match status" value="1"/>
</dbReference>
<evidence type="ECO:0000256" key="4">
    <source>
        <dbReference type="ARBA" id="ARBA00023154"/>
    </source>
</evidence>
<evidence type="ECO:0000256" key="7">
    <source>
        <dbReference type="NCBIfam" id="TIGR01048"/>
    </source>
</evidence>
<organism evidence="11 12">
    <name type="scientific">Tessaracoccus lapidicaptus</name>
    <dbReference type="NCBI Taxonomy" id="1427523"/>
    <lineage>
        <taxon>Bacteria</taxon>
        <taxon>Bacillati</taxon>
        <taxon>Actinomycetota</taxon>
        <taxon>Actinomycetes</taxon>
        <taxon>Propionibacteriales</taxon>
        <taxon>Propionibacteriaceae</taxon>
        <taxon>Tessaracoccus</taxon>
    </lineage>
</organism>
<sequence length="467" mass="50458">MTHMHIAGSIHADAAHGGPQWLEVPRDLNALDPKLWPRGTVRDDQGRIVVAGAPLTDVAREHGTPVYVIDEEDFRSRAREFRTAFPTWDIYYAGKALLTRRVARWAAEEGLGLDVTTMGEMRIALAGGMPAARLGLHGNNKSDEEIRFALEQGVGRIIVDSFDEIARLERACVDGGHRARVMVRVTTGVEAHTHEYIATAHEDQKFGMSITGGQALTALVRCHSSQYLDLAGIHSHIGSQIFDTHGFEVAIRRTMRLASQFRTATGVELPELDLGGGFGIAYTSADTPEPTGDIAAAFEEMIDHECRAFGLQRPHLSIEPGRAICGPAGVAVYEVGTVKVVDLEGGRSRVYISVDGGMSDNIRPALYAAEYSAALANRTSDAEPVLSRVVGKHCEGGDILIRDVFLPADVTIGDLIAVPGSGAYARSMASNYNQIPKPPVVSAKDGATSVMLRRETLDDLMRLDVGE</sequence>
<keyword evidence="4 6" id="KW-0457">Lysine biosynthesis</keyword>
<dbReference type="InterPro" id="IPR022644">
    <property type="entry name" value="De-COase2_N"/>
</dbReference>
<feature type="modified residue" description="N6-(pyridoxal phosphate)lysine" evidence="6 8">
    <location>
        <position position="95"/>
    </location>
</feature>
<proteinExistence type="inferred from homology"/>
<dbReference type="PROSITE" id="PS00879">
    <property type="entry name" value="ODR_DC_2_2"/>
    <property type="match status" value="1"/>
</dbReference>
<protein>
    <recommendedName>
        <fullName evidence="6 7">Diaminopimelate decarboxylase</fullName>
        <shortName evidence="6">DAP decarboxylase</shortName>
        <shortName evidence="6">DAPDC</shortName>
        <ecNumber evidence="6 7">4.1.1.20</ecNumber>
    </recommendedName>
</protein>
<comment type="function">
    <text evidence="6">Specifically catalyzes the decarboxylation of meso-diaminopimelate (meso-DAP) to L-lysine.</text>
</comment>
<dbReference type="PRINTS" id="PR01179">
    <property type="entry name" value="ODADCRBXLASE"/>
</dbReference>
<keyword evidence="12" id="KW-1185">Reference proteome</keyword>
<evidence type="ECO:0000256" key="6">
    <source>
        <dbReference type="HAMAP-Rule" id="MF_02120"/>
    </source>
</evidence>
<keyword evidence="3 6" id="KW-0663">Pyridoxal phosphate</keyword>
<comment type="caution">
    <text evidence="11">The sequence shown here is derived from an EMBL/GenBank/DDBJ whole genome shotgun (WGS) entry which is preliminary data.</text>
</comment>
<gene>
    <name evidence="6" type="primary">lysA</name>
    <name evidence="11" type="ORF">BCR15_02585</name>
</gene>
<evidence type="ECO:0000256" key="3">
    <source>
        <dbReference type="ARBA" id="ARBA00022898"/>
    </source>
</evidence>
<keyword evidence="5 6" id="KW-0456">Lyase</keyword>
<dbReference type="Gene3D" id="2.40.37.10">
    <property type="entry name" value="Lyase, Ornithine Decarboxylase, Chain A, domain 1"/>
    <property type="match status" value="1"/>
</dbReference>
<feature type="active site" description="Proton donor" evidence="8">
    <location>
        <position position="394"/>
    </location>
</feature>
<comment type="catalytic activity">
    <reaction evidence="6 9">
        <text>meso-2,6-diaminopimelate + H(+) = L-lysine + CO2</text>
        <dbReference type="Rhea" id="RHEA:15101"/>
        <dbReference type="ChEBI" id="CHEBI:15378"/>
        <dbReference type="ChEBI" id="CHEBI:16526"/>
        <dbReference type="ChEBI" id="CHEBI:32551"/>
        <dbReference type="ChEBI" id="CHEBI:57791"/>
        <dbReference type="EC" id="4.1.1.20"/>
    </reaction>
</comment>
<dbReference type="EC" id="4.1.1.20" evidence="6 7"/>
<dbReference type="Pfam" id="PF02784">
    <property type="entry name" value="Orn_Arg_deC_N"/>
    <property type="match status" value="1"/>
</dbReference>
<dbReference type="InterPro" id="IPR009006">
    <property type="entry name" value="Ala_racemase/Decarboxylase_C"/>
</dbReference>
<accession>A0A1C0AMP0</accession>
<dbReference type="GO" id="GO:0008836">
    <property type="term" value="F:diaminopimelate decarboxylase activity"/>
    <property type="evidence" value="ECO:0007669"/>
    <property type="project" value="UniProtKB-UniRule"/>
</dbReference>
<dbReference type="InterPro" id="IPR022657">
    <property type="entry name" value="De-COase2_CS"/>
</dbReference>
<dbReference type="GO" id="GO:0009089">
    <property type="term" value="P:lysine biosynthetic process via diaminopimelate"/>
    <property type="evidence" value="ECO:0007669"/>
    <property type="project" value="UniProtKB-UniRule"/>
</dbReference>
<dbReference type="GO" id="GO:0030170">
    <property type="term" value="F:pyridoxal phosphate binding"/>
    <property type="evidence" value="ECO:0007669"/>
    <property type="project" value="UniProtKB-UniRule"/>
</dbReference>
<comment type="subunit">
    <text evidence="6">Homodimer.</text>
</comment>
<dbReference type="Proteomes" id="UP000093501">
    <property type="component" value="Unassembled WGS sequence"/>
</dbReference>
<feature type="binding site" evidence="6">
    <location>
        <position position="395"/>
    </location>
    <ligand>
        <name>substrate</name>
    </ligand>
</feature>
<feature type="binding site" evidence="6">
    <location>
        <position position="322"/>
    </location>
    <ligand>
        <name>substrate</name>
    </ligand>
</feature>
<evidence type="ECO:0000256" key="2">
    <source>
        <dbReference type="ARBA" id="ARBA00022793"/>
    </source>
</evidence>
<feature type="binding site" evidence="6">
    <location>
        <position position="424"/>
    </location>
    <ligand>
        <name>substrate</name>
    </ligand>
</feature>
<keyword evidence="2 6" id="KW-0210">Decarboxylase</keyword>
<dbReference type="InterPro" id="IPR000183">
    <property type="entry name" value="Orn/DAP/Arg_de-COase"/>
</dbReference>
<evidence type="ECO:0000256" key="5">
    <source>
        <dbReference type="ARBA" id="ARBA00023239"/>
    </source>
</evidence>
<reference evidence="12" key="1">
    <citation type="submission" date="2016-07" db="EMBL/GenBank/DDBJ databases">
        <authorList>
            <person name="Florea S."/>
            <person name="Webb J.S."/>
            <person name="Jaromczyk J."/>
            <person name="Schardl C.L."/>
        </authorList>
    </citation>
    <scope>NUCLEOTIDE SEQUENCE [LARGE SCALE GENOMIC DNA]</scope>
    <source>
        <strain evidence="12">IPBSL-7</strain>
    </source>
</reference>
<dbReference type="HAMAP" id="MF_02120">
    <property type="entry name" value="LysA"/>
    <property type="match status" value="1"/>
</dbReference>
<comment type="pathway">
    <text evidence="6 9">Amino-acid biosynthesis; L-lysine biosynthesis via DAP pathway; L-lysine from DL-2,6-diaminopimelate: step 1/1.</text>
</comment>
<evidence type="ECO:0000256" key="9">
    <source>
        <dbReference type="RuleBase" id="RU003738"/>
    </source>
</evidence>
<dbReference type="FunFam" id="3.20.20.10:FF:000003">
    <property type="entry name" value="Diaminopimelate decarboxylase"/>
    <property type="match status" value="1"/>
</dbReference>
<feature type="binding site" evidence="6">
    <location>
        <position position="363"/>
    </location>
    <ligand>
        <name>substrate</name>
    </ligand>
</feature>
<feature type="binding site" evidence="6">
    <location>
        <position position="367"/>
    </location>
    <ligand>
        <name>substrate</name>
    </ligand>
</feature>
<evidence type="ECO:0000256" key="1">
    <source>
        <dbReference type="ARBA" id="ARBA00001933"/>
    </source>
</evidence>
<dbReference type="InterPro" id="IPR029066">
    <property type="entry name" value="PLP-binding_barrel"/>
</dbReference>
<dbReference type="PROSITE" id="PS00878">
    <property type="entry name" value="ODR_DC_2_1"/>
    <property type="match status" value="1"/>
</dbReference>
<name>A0A1C0AMP0_9ACTN</name>
<dbReference type="SUPFAM" id="SSF51419">
    <property type="entry name" value="PLP-binding barrel"/>
    <property type="match status" value="1"/>
</dbReference>
<evidence type="ECO:0000256" key="8">
    <source>
        <dbReference type="PIRSR" id="PIRSR600183-50"/>
    </source>
</evidence>
<dbReference type="PANTHER" id="PTHR43727:SF2">
    <property type="entry name" value="GROUP IV DECARBOXYLASE"/>
    <property type="match status" value="1"/>
</dbReference>
<dbReference type="AlphaFoldDB" id="A0A1C0AMP0"/>
<dbReference type="EMBL" id="MBQD01000020">
    <property type="protein sequence ID" value="OCL34597.1"/>
    <property type="molecule type" value="Genomic_DNA"/>
</dbReference>
<comment type="cofactor">
    <cofactor evidence="1 6 8 9">
        <name>pyridoxal 5'-phosphate</name>
        <dbReference type="ChEBI" id="CHEBI:597326"/>
    </cofactor>
</comment>
<dbReference type="SUPFAM" id="SSF50621">
    <property type="entry name" value="Alanine racemase C-terminal domain-like"/>
    <property type="match status" value="1"/>
</dbReference>
<dbReference type="RefSeq" id="WP_068751279.1">
    <property type="nucleotide sequence ID" value="NZ_LR214441.1"/>
</dbReference>
<dbReference type="InterPro" id="IPR022653">
    <property type="entry name" value="De-COase2_pyr-phos_BS"/>
</dbReference>
<dbReference type="PRINTS" id="PR01181">
    <property type="entry name" value="DAPDCRBXLASE"/>
</dbReference>
<dbReference type="CDD" id="cd06828">
    <property type="entry name" value="PLPDE_III_DapDC"/>
    <property type="match status" value="1"/>
</dbReference>
<evidence type="ECO:0000313" key="11">
    <source>
        <dbReference type="EMBL" id="OCL34597.1"/>
    </source>
</evidence>
<feature type="binding site" evidence="6">
    <location>
        <position position="424"/>
    </location>
    <ligand>
        <name>pyridoxal 5'-phosphate</name>
        <dbReference type="ChEBI" id="CHEBI:597326"/>
    </ligand>
</feature>
<dbReference type="Gene3D" id="3.20.20.10">
    <property type="entry name" value="Alanine racemase"/>
    <property type="match status" value="1"/>
</dbReference>
<dbReference type="InterPro" id="IPR002986">
    <property type="entry name" value="DAP_deCOOHase_LysA"/>
</dbReference>
<comment type="similarity">
    <text evidence="6">Belongs to the Orn/Lys/Arg decarboxylase class-II family. LysA subfamily.</text>
</comment>
<dbReference type="UniPathway" id="UPA00034">
    <property type="reaction ID" value="UER00027"/>
</dbReference>
<evidence type="ECO:0000313" key="12">
    <source>
        <dbReference type="Proteomes" id="UP000093501"/>
    </source>
</evidence>
<feature type="binding site" evidence="6">
    <location>
        <position position="277"/>
    </location>
    <ligand>
        <name>pyridoxal 5'-phosphate</name>
        <dbReference type="ChEBI" id="CHEBI:597326"/>
    </ligand>
</feature>